<feature type="domain" description="ABC3 transporter permease C-terminal" evidence="8">
    <location>
        <begin position="257"/>
        <end position="370"/>
    </location>
</feature>
<dbReference type="GO" id="GO:0022857">
    <property type="term" value="F:transmembrane transporter activity"/>
    <property type="evidence" value="ECO:0007669"/>
    <property type="project" value="TreeGrafter"/>
</dbReference>
<dbReference type="PANTHER" id="PTHR30572">
    <property type="entry name" value="MEMBRANE COMPONENT OF TRANSPORTER-RELATED"/>
    <property type="match status" value="1"/>
</dbReference>
<accession>D2TJZ7</accession>
<evidence type="ECO:0000259" key="8">
    <source>
        <dbReference type="Pfam" id="PF02687"/>
    </source>
</evidence>
<dbReference type="HOGENOM" id="CLU_773258_0_0_6"/>
<sequence length="379" mass="42836">MLSMSIYILEAIISLKENIRYALTFILFLSLSFLGVIITDSLIYSVSMQAEKELKSRGDNIISIELYQHEKKDNIDKVLNKYYTKLSYSQRSFLTGGNSPYSDEAISVIAIDKAGINLLMGGEFDDSLFEGNVAVYNNNNLDISNKPQEIFFNGVPFQIIGVKNKSKAEFLDSLGLSPGNSNEKYYIPLDTLFRFNLDNEIDNIQIIFDKDVTTEMSTSIKNQLKKNNIDKYMITTSLDARAIVERVLNRFSLLTNSIYLLLTITAIISCIVVCKRNFQSRSTEFALKIIHGISYKEIQIVVVIETIFTVIVSLLLSIAISILSIMLLSSILNISVKIRWLMILMSLSAVLILCFIANLLYGNKTFKINPIELIKARTK</sequence>
<dbReference type="InterPro" id="IPR050250">
    <property type="entry name" value="Macrolide_Exporter_MacB"/>
</dbReference>
<dbReference type="EMBL" id="FN543502">
    <property type="protein sequence ID" value="CBG87127.1"/>
    <property type="molecule type" value="Genomic_DNA"/>
</dbReference>
<dbReference type="Proteomes" id="UP000001889">
    <property type="component" value="Chromosome"/>
</dbReference>
<keyword evidence="2" id="KW-1003">Cell membrane</keyword>
<dbReference type="PANTHER" id="PTHR30572:SF4">
    <property type="entry name" value="ABC TRANSPORTER PERMEASE YTRF"/>
    <property type="match status" value="1"/>
</dbReference>
<protein>
    <submittedName>
        <fullName evidence="9">AatP, permease</fullName>
    </submittedName>
</protein>
<proteinExistence type="inferred from homology"/>
<evidence type="ECO:0000256" key="1">
    <source>
        <dbReference type="ARBA" id="ARBA00004651"/>
    </source>
</evidence>
<organism evidence="9 10">
    <name type="scientific">Citrobacter rodentium (strain ICC168)</name>
    <name type="common">Citrobacter freundii biotype 4280</name>
    <dbReference type="NCBI Taxonomy" id="637910"/>
    <lineage>
        <taxon>Bacteria</taxon>
        <taxon>Pseudomonadati</taxon>
        <taxon>Pseudomonadota</taxon>
        <taxon>Gammaproteobacteria</taxon>
        <taxon>Enterobacterales</taxon>
        <taxon>Enterobacteriaceae</taxon>
        <taxon>Citrobacter</taxon>
    </lineage>
</organism>
<feature type="transmembrane region" description="Helical" evidence="7">
    <location>
        <begin position="298"/>
        <end position="328"/>
    </location>
</feature>
<evidence type="ECO:0000256" key="3">
    <source>
        <dbReference type="ARBA" id="ARBA00022692"/>
    </source>
</evidence>
<comment type="subcellular location">
    <subcellularLocation>
        <location evidence="1">Cell membrane</location>
        <topology evidence="1">Multi-pass membrane protein</topology>
    </subcellularLocation>
</comment>
<keyword evidence="3 7" id="KW-0812">Transmembrane</keyword>
<evidence type="ECO:0000256" key="5">
    <source>
        <dbReference type="ARBA" id="ARBA00023136"/>
    </source>
</evidence>
<dbReference type="AlphaFoldDB" id="D2TJZ7"/>
<evidence type="ECO:0000256" key="2">
    <source>
        <dbReference type="ARBA" id="ARBA00022475"/>
    </source>
</evidence>
<comment type="similarity">
    <text evidence="6">Belongs to the ABC-4 integral membrane protein family.</text>
</comment>
<feature type="transmembrane region" description="Helical" evidence="7">
    <location>
        <begin position="340"/>
        <end position="361"/>
    </location>
</feature>
<keyword evidence="5 7" id="KW-0472">Membrane</keyword>
<evidence type="ECO:0000313" key="9">
    <source>
        <dbReference type="EMBL" id="CBG87127.1"/>
    </source>
</evidence>
<evidence type="ECO:0000256" key="7">
    <source>
        <dbReference type="SAM" id="Phobius"/>
    </source>
</evidence>
<evidence type="ECO:0000256" key="4">
    <source>
        <dbReference type="ARBA" id="ARBA00022989"/>
    </source>
</evidence>
<dbReference type="InterPro" id="IPR003838">
    <property type="entry name" value="ABC3_permease_C"/>
</dbReference>
<reference evidence="9 10" key="1">
    <citation type="journal article" date="2010" name="J. Bacteriol.">
        <title>The Citrobacter rodentium genome sequence reveals convergent evolution with human pathogenic Escherichia coli.</title>
        <authorList>
            <person name="Petty N.K."/>
            <person name="Bulgin R."/>
            <person name="Crepin V.F."/>
            <person name="Cerdeno-Tarraga A.M."/>
            <person name="Schroeder G.N."/>
            <person name="Quail M.A."/>
            <person name="Lennard N."/>
            <person name="Corton C."/>
            <person name="Barron A."/>
            <person name="Clark L."/>
            <person name="Toribio A.L."/>
            <person name="Parkhill J."/>
            <person name="Dougan G."/>
            <person name="Frankel G."/>
            <person name="Thomson N.R."/>
        </authorList>
    </citation>
    <scope>NUCLEOTIDE SEQUENCE [LARGE SCALE GENOMIC DNA]</scope>
    <source>
        <strain evidence="9 10">ICC168</strain>
    </source>
</reference>
<name>D2TJZ7_CITRI</name>
<gene>
    <name evidence="9" type="primary">aatP</name>
    <name evidence="9" type="ordered locus">ROD_03451</name>
</gene>
<dbReference type="KEGG" id="cro:ROD_03451"/>
<evidence type="ECO:0000313" key="10">
    <source>
        <dbReference type="Proteomes" id="UP000001889"/>
    </source>
</evidence>
<dbReference type="STRING" id="637910.ROD_03451"/>
<dbReference type="GO" id="GO:0005886">
    <property type="term" value="C:plasma membrane"/>
    <property type="evidence" value="ECO:0007669"/>
    <property type="project" value="UniProtKB-SubCell"/>
</dbReference>
<dbReference type="Pfam" id="PF02687">
    <property type="entry name" value="FtsX"/>
    <property type="match status" value="1"/>
</dbReference>
<feature type="transmembrane region" description="Helical" evidence="7">
    <location>
        <begin position="21"/>
        <end position="44"/>
    </location>
</feature>
<keyword evidence="4 7" id="KW-1133">Transmembrane helix</keyword>
<feature type="transmembrane region" description="Helical" evidence="7">
    <location>
        <begin position="258"/>
        <end position="278"/>
    </location>
</feature>
<evidence type="ECO:0000256" key="6">
    <source>
        <dbReference type="ARBA" id="ARBA00038076"/>
    </source>
</evidence>
<keyword evidence="10" id="KW-1185">Reference proteome</keyword>